<evidence type="ECO:0000313" key="3">
    <source>
        <dbReference type="Proteomes" id="UP000184096"/>
    </source>
</evidence>
<dbReference type="AlphaFoldDB" id="A0A1M7UUY2"/>
<evidence type="ECO:0000313" key="2">
    <source>
        <dbReference type="EMBL" id="SHN86764.1"/>
    </source>
</evidence>
<dbReference type="InterPro" id="IPR037053">
    <property type="entry name" value="Phage_tail_collar_dom_sf"/>
</dbReference>
<reference evidence="3" key="1">
    <citation type="submission" date="2016-11" db="EMBL/GenBank/DDBJ databases">
        <authorList>
            <person name="Varghese N."/>
            <person name="Submissions S."/>
        </authorList>
    </citation>
    <scope>NUCLEOTIDE SEQUENCE [LARGE SCALE GENOMIC DNA]</scope>
    <source>
        <strain evidence="3">GAS401</strain>
    </source>
</reference>
<dbReference type="InterPro" id="IPR011083">
    <property type="entry name" value="Phage_tail_collar_dom"/>
</dbReference>
<proteinExistence type="predicted"/>
<protein>
    <submittedName>
        <fullName evidence="2">Phage Tail Collar Domain</fullName>
    </submittedName>
</protein>
<accession>A0A1M7UUY2</accession>
<dbReference type="OrthoDB" id="7921488at2"/>
<dbReference type="Proteomes" id="UP000184096">
    <property type="component" value="Chromosome I"/>
</dbReference>
<keyword evidence="3" id="KW-1185">Reference proteome</keyword>
<name>A0A1M7UUY2_9BRAD</name>
<dbReference type="RefSeq" id="WP_072824774.1">
    <property type="nucleotide sequence ID" value="NZ_LT670849.1"/>
</dbReference>
<dbReference type="EMBL" id="LT670849">
    <property type="protein sequence ID" value="SHN86764.1"/>
    <property type="molecule type" value="Genomic_DNA"/>
</dbReference>
<dbReference type="Pfam" id="PF07484">
    <property type="entry name" value="Collar"/>
    <property type="match status" value="1"/>
</dbReference>
<sequence>MIKRILAPTIAALLAALVVYCFVPPPRPSAAQFADQGTWAGTAGGTSNAVVLNLANVGSLNDIVGVQISFNPAANNTGPVTIAITNVLGNTTATALQRPSSIGLVGLSLNELWAGETTSVKYNGSVFVLSSNVDSRGVGDTVETRNSTAPRGTLLEDGSCYSQTTFAALFSVIGTTYNAGAPVACSGGQFAVPDSRGSLFAALDNQGANGAANRLTSAGSGCSATSVAFRCGSEKYVMVRSDLPNTSVSVAITQTGAANGSSSGAVGVGTGATIGMCCATPISATGAFNLNNNVTQTAQPNVPPVLGGIRAIKY</sequence>
<feature type="domain" description="Phage tail collar" evidence="1">
    <location>
        <begin position="147"/>
        <end position="198"/>
    </location>
</feature>
<dbReference type="SUPFAM" id="SSF88874">
    <property type="entry name" value="Receptor-binding domain of short tail fibre protein gp12"/>
    <property type="match status" value="1"/>
</dbReference>
<dbReference type="Gene3D" id="3.90.1340.10">
    <property type="entry name" value="Phage tail collar domain"/>
    <property type="match status" value="1"/>
</dbReference>
<organism evidence="2 3">
    <name type="scientific">Bradyrhizobium erythrophlei</name>
    <dbReference type="NCBI Taxonomy" id="1437360"/>
    <lineage>
        <taxon>Bacteria</taxon>
        <taxon>Pseudomonadati</taxon>
        <taxon>Pseudomonadota</taxon>
        <taxon>Alphaproteobacteria</taxon>
        <taxon>Hyphomicrobiales</taxon>
        <taxon>Nitrobacteraceae</taxon>
        <taxon>Bradyrhizobium</taxon>
    </lineage>
</organism>
<evidence type="ECO:0000259" key="1">
    <source>
        <dbReference type="Pfam" id="PF07484"/>
    </source>
</evidence>
<gene>
    <name evidence="2" type="ORF">SAMN05444170_6822</name>
</gene>